<dbReference type="Pfam" id="PF14979">
    <property type="entry name" value="TMEM52"/>
    <property type="match status" value="1"/>
</dbReference>
<dbReference type="PANTHER" id="PTHR33955">
    <property type="entry name" value="TRANSMEMBRANE PROTEIN 52"/>
    <property type="match status" value="1"/>
</dbReference>
<feature type="non-terminal residue" evidence="2">
    <location>
        <position position="67"/>
    </location>
</feature>
<keyword evidence="3" id="KW-1185">Reference proteome</keyword>
<evidence type="ECO:0000256" key="1">
    <source>
        <dbReference type="SAM" id="Phobius"/>
    </source>
</evidence>
<comment type="caution">
    <text evidence="2">The sequence shown here is derived from an EMBL/GenBank/DDBJ whole genome shotgun (WGS) entry which is preliminary data.</text>
</comment>
<feature type="transmembrane region" description="Helical" evidence="1">
    <location>
        <begin position="12"/>
        <end position="30"/>
    </location>
</feature>
<organism evidence="2 3">
    <name type="scientific">Daphoenositta chrysoptera</name>
    <name type="common">varied sittella</name>
    <dbReference type="NCBI Taxonomy" id="254528"/>
    <lineage>
        <taxon>Eukaryota</taxon>
        <taxon>Metazoa</taxon>
        <taxon>Chordata</taxon>
        <taxon>Craniata</taxon>
        <taxon>Vertebrata</taxon>
        <taxon>Euteleostomi</taxon>
        <taxon>Archelosauria</taxon>
        <taxon>Archosauria</taxon>
        <taxon>Dinosauria</taxon>
        <taxon>Saurischia</taxon>
        <taxon>Theropoda</taxon>
        <taxon>Coelurosauria</taxon>
        <taxon>Aves</taxon>
        <taxon>Neognathae</taxon>
        <taxon>Neoaves</taxon>
        <taxon>Telluraves</taxon>
        <taxon>Australaves</taxon>
        <taxon>Passeriformes</taxon>
        <taxon>Corvoidea</taxon>
        <taxon>Pachycephalidae</taxon>
        <taxon>Daphoenositta</taxon>
    </lineage>
</organism>
<dbReference type="InterPro" id="IPR038942">
    <property type="entry name" value="TMEM52"/>
</dbReference>
<protein>
    <submittedName>
        <fullName evidence="2">TMM52 protein</fullName>
    </submittedName>
</protein>
<name>A0A7K6F5N2_9CORV</name>
<gene>
    <name evidence="2" type="primary">Tmem52</name>
    <name evidence="2" type="ORF">DAPCHR_R01809</name>
</gene>
<accession>A0A7K6F5N2</accession>
<dbReference type="PANTHER" id="PTHR33955:SF2">
    <property type="entry name" value="TRANSMEMBRANE PROTEIN 52"/>
    <property type="match status" value="1"/>
</dbReference>
<evidence type="ECO:0000313" key="2">
    <source>
        <dbReference type="EMBL" id="NWV46453.1"/>
    </source>
</evidence>
<reference evidence="2 3" key="1">
    <citation type="submission" date="2019-09" db="EMBL/GenBank/DDBJ databases">
        <title>Bird 10,000 Genomes (B10K) Project - Family phase.</title>
        <authorList>
            <person name="Zhang G."/>
        </authorList>
    </citation>
    <scope>NUCLEOTIDE SEQUENCE [LARGE SCALE GENOMIC DNA]</scope>
    <source>
        <strain evidence="2">B10K-DU-029-47</strain>
        <tissue evidence="2">Heart</tissue>
    </source>
</reference>
<dbReference type="Proteomes" id="UP000557315">
    <property type="component" value="Unassembled WGS sequence"/>
</dbReference>
<keyword evidence="1" id="KW-0812">Transmembrane</keyword>
<dbReference type="EMBL" id="VZRO01001069">
    <property type="protein sequence ID" value="NWV46453.1"/>
    <property type="molecule type" value="Genomic_DNA"/>
</dbReference>
<sequence>MSDWTNLWYVRLILPTVSLLMLCGVSVRCIKFCCRKKRLPAETFPRHPCDLTVIGIDSDSTAHSTVT</sequence>
<feature type="non-terminal residue" evidence="2">
    <location>
        <position position="1"/>
    </location>
</feature>
<dbReference type="AlphaFoldDB" id="A0A7K6F5N2"/>
<keyword evidence="1" id="KW-0472">Membrane</keyword>
<keyword evidence="1" id="KW-1133">Transmembrane helix</keyword>
<evidence type="ECO:0000313" key="3">
    <source>
        <dbReference type="Proteomes" id="UP000557315"/>
    </source>
</evidence>
<proteinExistence type="predicted"/>